<name>A0A2N6KAE9_9CYAN</name>
<dbReference type="RefSeq" id="WP_102174894.1">
    <property type="nucleotide sequence ID" value="NZ_NMQA01000323.1"/>
</dbReference>
<proteinExistence type="predicted"/>
<dbReference type="Proteomes" id="UP000235025">
    <property type="component" value="Unassembled WGS sequence"/>
</dbReference>
<dbReference type="AlphaFoldDB" id="A0A2N6KAE9"/>
<reference evidence="1 2" key="1">
    <citation type="submission" date="2017-07" db="EMBL/GenBank/DDBJ databases">
        <title>Genomes of Fischerella (Mastigocladus) sp. strains.</title>
        <authorList>
            <person name="Miller S.R."/>
        </authorList>
    </citation>
    <scope>NUCLEOTIDE SEQUENCE [LARGE SCALE GENOMIC DNA]</scope>
    <source>
        <strain evidence="1 2">CCMEE 5268</strain>
    </source>
</reference>
<gene>
    <name evidence="1" type="ORF">CEN50_22810</name>
</gene>
<protein>
    <submittedName>
        <fullName evidence="1">Uncharacterized protein</fullName>
    </submittedName>
</protein>
<evidence type="ECO:0000313" key="2">
    <source>
        <dbReference type="Proteomes" id="UP000235025"/>
    </source>
</evidence>
<dbReference type="EMBL" id="NMQA01000323">
    <property type="protein sequence ID" value="PLZ95291.1"/>
    <property type="molecule type" value="Genomic_DNA"/>
</dbReference>
<organism evidence="1 2">
    <name type="scientific">Fischerella thermalis CCMEE 5268</name>
    <dbReference type="NCBI Taxonomy" id="2019662"/>
    <lineage>
        <taxon>Bacteria</taxon>
        <taxon>Bacillati</taxon>
        <taxon>Cyanobacteriota</taxon>
        <taxon>Cyanophyceae</taxon>
        <taxon>Nostocales</taxon>
        <taxon>Hapalosiphonaceae</taxon>
        <taxon>Fischerella</taxon>
    </lineage>
</organism>
<accession>A0A2N6KAE9</accession>
<sequence>MSNLISLDLVQGIVALNNKLIANEIKHPARLALFLEELATDAWNEAKELGAASWEDAEDLPPSLRIDS</sequence>
<comment type="caution">
    <text evidence="1">The sequence shown here is derived from an EMBL/GenBank/DDBJ whole genome shotgun (WGS) entry which is preliminary data.</text>
</comment>
<evidence type="ECO:0000313" key="1">
    <source>
        <dbReference type="EMBL" id="PLZ95291.1"/>
    </source>
</evidence>